<accession>A0A840L6T5</accession>
<dbReference type="Pfam" id="PF12833">
    <property type="entry name" value="HTH_18"/>
    <property type="match status" value="1"/>
</dbReference>
<dbReference type="SUPFAM" id="SSF46689">
    <property type="entry name" value="Homeodomain-like"/>
    <property type="match status" value="2"/>
</dbReference>
<evidence type="ECO:0000256" key="3">
    <source>
        <dbReference type="ARBA" id="ARBA00023163"/>
    </source>
</evidence>
<dbReference type="InterPro" id="IPR010499">
    <property type="entry name" value="AraC_E-bd"/>
</dbReference>
<dbReference type="EMBL" id="JACHLP010000003">
    <property type="protein sequence ID" value="MBB4843501.1"/>
    <property type="molecule type" value="Genomic_DNA"/>
</dbReference>
<dbReference type="InterPro" id="IPR009057">
    <property type="entry name" value="Homeodomain-like_sf"/>
</dbReference>
<feature type="region of interest" description="Disordered" evidence="4">
    <location>
        <begin position="139"/>
        <end position="160"/>
    </location>
</feature>
<evidence type="ECO:0000256" key="4">
    <source>
        <dbReference type="SAM" id="MobiDB-lite"/>
    </source>
</evidence>
<dbReference type="SUPFAM" id="SSF55136">
    <property type="entry name" value="Probable bacterial effector-binding domain"/>
    <property type="match status" value="1"/>
</dbReference>
<evidence type="ECO:0000259" key="5">
    <source>
        <dbReference type="PROSITE" id="PS01124"/>
    </source>
</evidence>
<reference evidence="6 7" key="1">
    <citation type="submission" date="2020-08" db="EMBL/GenBank/DDBJ databases">
        <title>Functional genomics of gut bacteria from endangered species of beetles.</title>
        <authorList>
            <person name="Carlos-Shanley C."/>
        </authorList>
    </citation>
    <scope>NUCLEOTIDE SEQUENCE [LARGE SCALE GENOMIC DNA]</scope>
    <source>
        <strain evidence="6 7">S00239</strain>
    </source>
</reference>
<organism evidence="6 7">
    <name type="scientific">Roseateles oligotrophus</name>
    <dbReference type="NCBI Taxonomy" id="1769250"/>
    <lineage>
        <taxon>Bacteria</taxon>
        <taxon>Pseudomonadati</taxon>
        <taxon>Pseudomonadota</taxon>
        <taxon>Betaproteobacteria</taxon>
        <taxon>Burkholderiales</taxon>
        <taxon>Sphaerotilaceae</taxon>
        <taxon>Roseateles</taxon>
    </lineage>
</organism>
<evidence type="ECO:0000256" key="2">
    <source>
        <dbReference type="ARBA" id="ARBA00023125"/>
    </source>
</evidence>
<comment type="caution">
    <text evidence="6">The sequence shown here is derived from an EMBL/GenBank/DDBJ whole genome shotgun (WGS) entry which is preliminary data.</text>
</comment>
<name>A0A840L6T5_9BURK</name>
<evidence type="ECO:0000313" key="6">
    <source>
        <dbReference type="EMBL" id="MBB4843501.1"/>
    </source>
</evidence>
<dbReference type="PROSITE" id="PS01124">
    <property type="entry name" value="HTH_ARAC_FAMILY_2"/>
    <property type="match status" value="1"/>
</dbReference>
<dbReference type="Proteomes" id="UP000562027">
    <property type="component" value="Unassembled WGS sequence"/>
</dbReference>
<dbReference type="AlphaFoldDB" id="A0A840L6T5"/>
<keyword evidence="3" id="KW-0804">Transcription</keyword>
<dbReference type="RefSeq" id="WP_221439523.1">
    <property type="nucleotide sequence ID" value="NZ_JACHLP010000003.1"/>
</dbReference>
<dbReference type="PANTHER" id="PTHR40055">
    <property type="entry name" value="TRANSCRIPTIONAL REGULATOR YGIV-RELATED"/>
    <property type="match status" value="1"/>
</dbReference>
<dbReference type="Gene3D" id="3.20.80.10">
    <property type="entry name" value="Regulatory factor, effector binding domain"/>
    <property type="match status" value="1"/>
</dbReference>
<dbReference type="SMART" id="SM00871">
    <property type="entry name" value="AraC_E_bind"/>
    <property type="match status" value="1"/>
</dbReference>
<dbReference type="InterPro" id="IPR050908">
    <property type="entry name" value="SmbC-like"/>
</dbReference>
<feature type="domain" description="HTH araC/xylS-type" evidence="5">
    <location>
        <begin position="19"/>
        <end position="118"/>
    </location>
</feature>
<dbReference type="Gene3D" id="1.10.10.60">
    <property type="entry name" value="Homeodomain-like"/>
    <property type="match status" value="2"/>
</dbReference>
<dbReference type="PROSITE" id="PS00041">
    <property type="entry name" value="HTH_ARAC_FAMILY_1"/>
    <property type="match status" value="1"/>
</dbReference>
<dbReference type="InterPro" id="IPR029442">
    <property type="entry name" value="GyrI-like"/>
</dbReference>
<evidence type="ECO:0000313" key="7">
    <source>
        <dbReference type="Proteomes" id="UP000562027"/>
    </source>
</evidence>
<keyword evidence="1" id="KW-0805">Transcription regulation</keyword>
<dbReference type="GO" id="GO:0043565">
    <property type="term" value="F:sequence-specific DNA binding"/>
    <property type="evidence" value="ECO:0007669"/>
    <property type="project" value="InterPro"/>
</dbReference>
<dbReference type="PANTHER" id="PTHR40055:SF1">
    <property type="entry name" value="TRANSCRIPTIONAL REGULATOR YGIV-RELATED"/>
    <property type="match status" value="1"/>
</dbReference>
<protein>
    <submittedName>
        <fullName evidence="6">AraC family transcriptional regulator</fullName>
    </submittedName>
</protein>
<dbReference type="GO" id="GO:0003700">
    <property type="term" value="F:DNA-binding transcription factor activity"/>
    <property type="evidence" value="ECO:0007669"/>
    <property type="project" value="InterPro"/>
</dbReference>
<dbReference type="Pfam" id="PF06445">
    <property type="entry name" value="GyrI-like"/>
    <property type="match status" value="1"/>
</dbReference>
<keyword evidence="7" id="KW-1185">Reference proteome</keyword>
<gene>
    <name evidence="6" type="ORF">HNP55_002020</name>
</gene>
<dbReference type="InterPro" id="IPR011256">
    <property type="entry name" value="Reg_factor_effector_dom_sf"/>
</dbReference>
<dbReference type="InterPro" id="IPR018062">
    <property type="entry name" value="HTH_AraC-typ_CS"/>
</dbReference>
<evidence type="ECO:0000256" key="1">
    <source>
        <dbReference type="ARBA" id="ARBA00023015"/>
    </source>
</evidence>
<dbReference type="SMART" id="SM00342">
    <property type="entry name" value="HTH_ARAC"/>
    <property type="match status" value="1"/>
</dbReference>
<sequence length="326" mass="36704">MQPTPTERDNSALYTQRMNKVLDHIDRHLDQDLELADLAAVAHFSAFHFHRVFAAWMGETLGDYLRRRRLDVAALYLVNEPAMPVLEIALNVGFGSGEALARAFKLRFACTPSQWRLQTPRRWAEQLFAARRLAEQQQSNLDQGLSNPDQPPGPLSGNHGGSLFAQTEFRMKVTIQTLPPVRVAYLRHIGPYGPSISRFWPEQVLPWLIAHGLEKEARYGIGHDDPLITEGSKCRYDACVPVPPDFVAKNPAGIAELPGGRYACAEFFGDGPAASLAWTELLREWLPKSGYQLDSRPFFEYYPADACYEMDTGRFECQLCVPLRGL</sequence>
<proteinExistence type="predicted"/>
<feature type="compositionally biased region" description="Polar residues" evidence="4">
    <location>
        <begin position="139"/>
        <end position="148"/>
    </location>
</feature>
<keyword evidence="2" id="KW-0238">DNA-binding</keyword>
<dbReference type="InterPro" id="IPR018060">
    <property type="entry name" value="HTH_AraC"/>
</dbReference>